<name>A0A0G2EIS6_PHACM</name>
<proteinExistence type="predicted"/>
<dbReference type="PANTHER" id="PTHR34693">
    <property type="entry name" value="PROTEIN PAR32"/>
    <property type="match status" value="1"/>
</dbReference>
<feature type="compositionally biased region" description="Basic and acidic residues" evidence="1">
    <location>
        <begin position="37"/>
        <end position="49"/>
    </location>
</feature>
<dbReference type="InterPro" id="IPR053203">
    <property type="entry name" value="Cisplatin_resist-associated"/>
</dbReference>
<evidence type="ECO:0000256" key="1">
    <source>
        <dbReference type="SAM" id="MobiDB-lite"/>
    </source>
</evidence>
<dbReference type="AlphaFoldDB" id="A0A0G2EIS6"/>
<reference evidence="2 3" key="2">
    <citation type="submission" date="2015-05" db="EMBL/GenBank/DDBJ databases">
        <authorList>
            <person name="Morales-Cruz A."/>
            <person name="Amrine K.C."/>
            <person name="Cantu D."/>
        </authorList>
    </citation>
    <scope>NUCLEOTIDE SEQUENCE [LARGE SCALE GENOMIC DNA]</scope>
    <source>
        <strain evidence="2">UCRPC4</strain>
    </source>
</reference>
<sequence length="131" mass="14177">MKASSGPTEAVEDLETPTLKTSHYTTGRGGTGNMAKNDPDHPELAREAQDLSPPLAAELKKTGEYHTGRGGTANIYRPSQAEIEEAQEHNTLVKTRSRSKDAEMLRKQSGGFSLEKVKSVAEKGKNKILGK</sequence>
<reference evidence="2 3" key="1">
    <citation type="submission" date="2015-05" db="EMBL/GenBank/DDBJ databases">
        <title>Distinctive expansion of gene families associated with plant cell wall degradation and secondary metabolism in the genomes of grapevine trunk pathogens.</title>
        <authorList>
            <person name="Lawrence D.P."/>
            <person name="Travadon R."/>
            <person name="Rolshausen P.E."/>
            <person name="Baumgartner K."/>
        </authorList>
    </citation>
    <scope>NUCLEOTIDE SEQUENCE [LARGE SCALE GENOMIC DNA]</scope>
    <source>
        <strain evidence="2">UCRPC4</strain>
    </source>
</reference>
<dbReference type="OrthoDB" id="3063476at2759"/>
<dbReference type="InterPro" id="IPR022024">
    <property type="entry name" value="DUF3602"/>
</dbReference>
<feature type="region of interest" description="Disordered" evidence="1">
    <location>
        <begin position="89"/>
        <end position="109"/>
    </location>
</feature>
<evidence type="ECO:0000313" key="3">
    <source>
        <dbReference type="Proteomes" id="UP000053317"/>
    </source>
</evidence>
<comment type="caution">
    <text evidence="2">The sequence shown here is derived from an EMBL/GenBank/DDBJ whole genome shotgun (WGS) entry which is preliminary data.</text>
</comment>
<dbReference type="EMBL" id="LCWF01000077">
    <property type="protein sequence ID" value="KKY22279.1"/>
    <property type="molecule type" value="Genomic_DNA"/>
</dbReference>
<accession>A0A0G2EIS6</accession>
<keyword evidence="3" id="KW-1185">Reference proteome</keyword>
<gene>
    <name evidence="2" type="ORF">UCRPC4_g03302</name>
</gene>
<dbReference type="Pfam" id="PF12223">
    <property type="entry name" value="DUF3602"/>
    <property type="match status" value="1"/>
</dbReference>
<evidence type="ECO:0000313" key="2">
    <source>
        <dbReference type="EMBL" id="KKY22279.1"/>
    </source>
</evidence>
<feature type="region of interest" description="Disordered" evidence="1">
    <location>
        <begin position="1"/>
        <end position="54"/>
    </location>
</feature>
<dbReference type="PANTHER" id="PTHR34693:SF1">
    <property type="entry name" value="PROTEIN PAR32"/>
    <property type="match status" value="1"/>
</dbReference>
<protein>
    <submittedName>
        <fullName evidence="2">Uncharacterized protein</fullName>
    </submittedName>
</protein>
<dbReference type="Proteomes" id="UP000053317">
    <property type="component" value="Unassembled WGS sequence"/>
</dbReference>
<organism evidence="2 3">
    <name type="scientific">Phaeomoniella chlamydospora</name>
    <name type="common">Phaeoacremonium chlamydosporum</name>
    <dbReference type="NCBI Taxonomy" id="158046"/>
    <lineage>
        <taxon>Eukaryota</taxon>
        <taxon>Fungi</taxon>
        <taxon>Dikarya</taxon>
        <taxon>Ascomycota</taxon>
        <taxon>Pezizomycotina</taxon>
        <taxon>Eurotiomycetes</taxon>
        <taxon>Chaetothyriomycetidae</taxon>
        <taxon>Phaeomoniellales</taxon>
        <taxon>Phaeomoniellaceae</taxon>
        <taxon>Phaeomoniella</taxon>
    </lineage>
</organism>